<evidence type="ECO:0000313" key="6">
    <source>
        <dbReference type="EMBL" id="CAG2067776.1"/>
    </source>
</evidence>
<gene>
    <name evidence="6" type="ORF">TPAB3V08_LOCUS14719</name>
</gene>
<comment type="caution">
    <text evidence="6">The sequence shown here is derived from an EMBL/GenBank/DDBJ whole genome shotgun (WGS) entry which is preliminary data.</text>
</comment>
<protein>
    <recommendedName>
        <fullName evidence="5">IGFBP N-terminal domain-containing protein</fullName>
    </recommendedName>
</protein>
<name>A0ABN7PJ22_TIMPD</name>
<keyword evidence="4" id="KW-1015">Disulfide bond</keyword>
<keyword evidence="2" id="KW-0964">Secreted</keyword>
<sequence>LFLFYSVVECVEDACPPCASIICPPAPSNCQFGVAQDPCKCCIVCAKGEGQRCHLSADPCGDGLTCKKILPLNSLFSVYLENPLSRNILDTHIDPSLVNSKNGHFRHTVVEGGMETRGDEKIAGGKLTFENNGNRFHTKESRLPNENTLLKLELEKEQMAKDNIDDLFRSIFETNADLPKLGLNATVIAMKQSVKKPFTSDSEDHYVDNPDFGRKQLRENVVNDDISVETSQRDSHIFNPGKRNLTTDLNELISEFM</sequence>
<dbReference type="InterPro" id="IPR009030">
    <property type="entry name" value="Growth_fac_rcpt_cys_sf"/>
</dbReference>
<dbReference type="Pfam" id="PF00219">
    <property type="entry name" value="IGFBP"/>
    <property type="match status" value="1"/>
</dbReference>
<dbReference type="Proteomes" id="UP001153148">
    <property type="component" value="Unassembled WGS sequence"/>
</dbReference>
<comment type="subcellular location">
    <subcellularLocation>
        <location evidence="1">Secreted</location>
    </subcellularLocation>
</comment>
<proteinExistence type="predicted"/>
<dbReference type="Gene3D" id="4.10.40.20">
    <property type="match status" value="1"/>
</dbReference>
<dbReference type="InterPro" id="IPR011390">
    <property type="entry name" value="IGFBP_rP_mac25"/>
</dbReference>
<evidence type="ECO:0000256" key="3">
    <source>
        <dbReference type="ARBA" id="ARBA00022729"/>
    </source>
</evidence>
<reference evidence="6" key="1">
    <citation type="submission" date="2021-03" db="EMBL/GenBank/DDBJ databases">
        <authorList>
            <person name="Tran Van P."/>
        </authorList>
    </citation>
    <scope>NUCLEOTIDE SEQUENCE</scope>
</reference>
<dbReference type="EMBL" id="CAJPIN010074960">
    <property type="protein sequence ID" value="CAG2067776.1"/>
    <property type="molecule type" value="Genomic_DNA"/>
</dbReference>
<dbReference type="PROSITE" id="PS51323">
    <property type="entry name" value="IGFBP_N_2"/>
    <property type="match status" value="1"/>
</dbReference>
<dbReference type="InterPro" id="IPR000867">
    <property type="entry name" value="IGFBP-like"/>
</dbReference>
<keyword evidence="3" id="KW-0732">Signal</keyword>
<feature type="domain" description="IGFBP N-terminal" evidence="5">
    <location>
        <begin position="11"/>
        <end position="82"/>
    </location>
</feature>
<keyword evidence="7" id="KW-1185">Reference proteome</keyword>
<dbReference type="SUPFAM" id="SSF57184">
    <property type="entry name" value="Growth factor receptor domain"/>
    <property type="match status" value="1"/>
</dbReference>
<feature type="non-terminal residue" evidence="6">
    <location>
        <position position="257"/>
    </location>
</feature>
<evidence type="ECO:0000259" key="5">
    <source>
        <dbReference type="PROSITE" id="PS51323"/>
    </source>
</evidence>
<evidence type="ECO:0000256" key="1">
    <source>
        <dbReference type="ARBA" id="ARBA00004613"/>
    </source>
</evidence>
<dbReference type="PANTHER" id="PTHR14186">
    <property type="entry name" value="INSULIN-LIKE GROWTH FACTOR BINDING PROTEIN-RELATED"/>
    <property type="match status" value="1"/>
</dbReference>
<evidence type="ECO:0000256" key="2">
    <source>
        <dbReference type="ARBA" id="ARBA00022525"/>
    </source>
</evidence>
<evidence type="ECO:0000313" key="7">
    <source>
        <dbReference type="Proteomes" id="UP001153148"/>
    </source>
</evidence>
<evidence type="ECO:0000256" key="4">
    <source>
        <dbReference type="ARBA" id="ARBA00023157"/>
    </source>
</evidence>
<dbReference type="PANTHER" id="PTHR14186:SF19">
    <property type="entry name" value="INSULIN-LIKE GROWTH FACTOR-BINDING PROTEIN 7"/>
    <property type="match status" value="1"/>
</dbReference>
<dbReference type="SMART" id="SM00121">
    <property type="entry name" value="IB"/>
    <property type="match status" value="1"/>
</dbReference>
<feature type="non-terminal residue" evidence="6">
    <location>
        <position position="1"/>
    </location>
</feature>
<accession>A0ABN7PJ22</accession>
<organism evidence="6 7">
    <name type="scientific">Timema podura</name>
    <name type="common">Walking stick</name>
    <dbReference type="NCBI Taxonomy" id="61482"/>
    <lineage>
        <taxon>Eukaryota</taxon>
        <taxon>Metazoa</taxon>
        <taxon>Ecdysozoa</taxon>
        <taxon>Arthropoda</taxon>
        <taxon>Hexapoda</taxon>
        <taxon>Insecta</taxon>
        <taxon>Pterygota</taxon>
        <taxon>Neoptera</taxon>
        <taxon>Polyneoptera</taxon>
        <taxon>Phasmatodea</taxon>
        <taxon>Timematodea</taxon>
        <taxon>Timematoidea</taxon>
        <taxon>Timematidae</taxon>
        <taxon>Timema</taxon>
    </lineage>
</organism>